<dbReference type="CDD" id="cd07783">
    <property type="entry name" value="ASKHA_NBD_FGGY_SePSK_AtXK1-like"/>
    <property type="match status" value="1"/>
</dbReference>
<organism evidence="6">
    <name type="scientific">hydrothermal vent metagenome</name>
    <dbReference type="NCBI Taxonomy" id="652676"/>
    <lineage>
        <taxon>unclassified sequences</taxon>
        <taxon>metagenomes</taxon>
        <taxon>ecological metagenomes</taxon>
    </lineage>
</organism>
<comment type="similarity">
    <text evidence="1">Belongs to the FGGY kinase family.</text>
</comment>
<dbReference type="Pfam" id="PF02782">
    <property type="entry name" value="FGGY_C"/>
    <property type="match status" value="1"/>
</dbReference>
<name>A0A3B0Y6D7_9ZZZZ</name>
<dbReference type="GO" id="GO:0004856">
    <property type="term" value="F:D-xylulokinase activity"/>
    <property type="evidence" value="ECO:0007669"/>
    <property type="project" value="TreeGrafter"/>
</dbReference>
<evidence type="ECO:0000259" key="5">
    <source>
        <dbReference type="Pfam" id="PF02782"/>
    </source>
</evidence>
<reference evidence="6" key="1">
    <citation type="submission" date="2018-06" db="EMBL/GenBank/DDBJ databases">
        <authorList>
            <person name="Zhirakovskaya E."/>
        </authorList>
    </citation>
    <scope>NUCLEOTIDE SEQUENCE</scope>
</reference>
<proteinExistence type="inferred from homology"/>
<dbReference type="Gene3D" id="3.30.420.40">
    <property type="match status" value="2"/>
</dbReference>
<dbReference type="SUPFAM" id="SSF53067">
    <property type="entry name" value="Actin-like ATPase domain"/>
    <property type="match status" value="2"/>
</dbReference>
<dbReference type="GO" id="GO:0019150">
    <property type="term" value="F:D-ribulokinase activity"/>
    <property type="evidence" value="ECO:0007669"/>
    <property type="project" value="TreeGrafter"/>
</dbReference>
<dbReference type="PANTHER" id="PTHR10196:SF80">
    <property type="entry name" value="D-RIBULOSE KINASE"/>
    <property type="match status" value="1"/>
</dbReference>
<dbReference type="EMBL" id="UOFJ01000636">
    <property type="protein sequence ID" value="VAW71953.1"/>
    <property type="molecule type" value="Genomic_DNA"/>
</dbReference>
<evidence type="ECO:0000259" key="4">
    <source>
        <dbReference type="Pfam" id="PF00370"/>
    </source>
</evidence>
<dbReference type="Pfam" id="PF00370">
    <property type="entry name" value="FGGY_N"/>
    <property type="match status" value="1"/>
</dbReference>
<dbReference type="PANTHER" id="PTHR10196">
    <property type="entry name" value="SUGAR KINASE"/>
    <property type="match status" value="1"/>
</dbReference>
<dbReference type="PIRSF" id="PIRSF000538">
    <property type="entry name" value="GlpK"/>
    <property type="match status" value="1"/>
</dbReference>
<protein>
    <submittedName>
        <fullName evidence="6">Carbohydrate kinase, FGGY family</fullName>
    </submittedName>
</protein>
<evidence type="ECO:0000313" key="6">
    <source>
        <dbReference type="EMBL" id="VAW71953.1"/>
    </source>
</evidence>
<dbReference type="GO" id="GO:0005997">
    <property type="term" value="P:xylulose metabolic process"/>
    <property type="evidence" value="ECO:0007669"/>
    <property type="project" value="TreeGrafter"/>
</dbReference>
<sequence length="433" mass="46558">MTSDLRPPALRPCYIGIDLGTSGVRACAIDSDESIIHTCATPLPGPHKHGKSITQEAQLWWQATSHVLSELLSHTNAAQVRAISVNGTSGTVLACDNNGTPLAPARMYNDSYCAEQAALIKRIAPDTSAAHGNSSGLAKLLYLQQLLPQATHLLHQADWIAGKLCGRFDFSDENNALKSGYDPVQGQWPDWLAQTGLKIDSLPKVLPPGSAIATIQNKQSEKFNLAPDCQIISGTTDSIAAFIATGANTPGDAVTSLGSTLVLKVIAEKPIFAPQYGIYSHKLGNFWLPGGASNSGGAVLSHYFTPQQIDELSHQINPDKPTSLDYYPLLQPGERFPFNNPRLEPRLTPRPEKPVDFFQAILQGISQIELQGYNRLQQLGATPPSQVLTAGGGSKNTAWNRMRQLTLGIPVKQAIFSEACYGSALLAKRGYTA</sequence>
<evidence type="ECO:0000256" key="3">
    <source>
        <dbReference type="ARBA" id="ARBA00022777"/>
    </source>
</evidence>
<feature type="domain" description="Carbohydrate kinase FGGY C-terminal" evidence="5">
    <location>
        <begin position="254"/>
        <end position="427"/>
    </location>
</feature>
<dbReference type="InterPro" id="IPR018484">
    <property type="entry name" value="FGGY_N"/>
</dbReference>
<dbReference type="AlphaFoldDB" id="A0A3B0Y6D7"/>
<keyword evidence="2" id="KW-0808">Transferase</keyword>
<gene>
    <name evidence="6" type="ORF">MNBD_GAMMA10-801</name>
</gene>
<dbReference type="InterPro" id="IPR043129">
    <property type="entry name" value="ATPase_NBD"/>
</dbReference>
<keyword evidence="3 6" id="KW-0418">Kinase</keyword>
<evidence type="ECO:0000256" key="2">
    <source>
        <dbReference type="ARBA" id="ARBA00022679"/>
    </source>
</evidence>
<dbReference type="InterPro" id="IPR000577">
    <property type="entry name" value="Carb_kinase_FGGY"/>
</dbReference>
<evidence type="ECO:0000256" key="1">
    <source>
        <dbReference type="ARBA" id="ARBA00009156"/>
    </source>
</evidence>
<dbReference type="GO" id="GO:0005829">
    <property type="term" value="C:cytosol"/>
    <property type="evidence" value="ECO:0007669"/>
    <property type="project" value="TreeGrafter"/>
</dbReference>
<accession>A0A3B0Y6D7</accession>
<feature type="domain" description="Carbohydrate kinase FGGY N-terminal" evidence="4">
    <location>
        <begin position="14"/>
        <end position="243"/>
    </location>
</feature>
<dbReference type="InterPro" id="IPR018485">
    <property type="entry name" value="FGGY_C"/>
</dbReference>